<feature type="domain" description="Peptidase A1" evidence="6">
    <location>
        <begin position="74"/>
        <end position="416"/>
    </location>
</feature>
<dbReference type="Gene3D" id="2.40.70.10">
    <property type="entry name" value="Acid Proteases"/>
    <property type="match status" value="3"/>
</dbReference>
<evidence type="ECO:0000313" key="7">
    <source>
        <dbReference type="Proteomes" id="UP000025227"/>
    </source>
</evidence>
<dbReference type="InterPro" id="IPR001969">
    <property type="entry name" value="Aspartic_peptidase_AS"/>
</dbReference>
<dbReference type="Proteomes" id="UP000025227">
    <property type="component" value="Unplaced"/>
</dbReference>
<dbReference type="GO" id="GO:0005764">
    <property type="term" value="C:lysosome"/>
    <property type="evidence" value="ECO:0007669"/>
    <property type="project" value="TreeGrafter"/>
</dbReference>
<dbReference type="PROSITE" id="PS00141">
    <property type="entry name" value="ASP_PROTEASE"/>
    <property type="match status" value="1"/>
</dbReference>
<dbReference type="Pfam" id="PF00026">
    <property type="entry name" value="Asp"/>
    <property type="match status" value="1"/>
</dbReference>
<dbReference type="OrthoDB" id="5857669at2759"/>
<feature type="disulfide bond" evidence="3">
    <location>
        <begin position="345"/>
        <end position="376"/>
    </location>
</feature>
<evidence type="ECO:0000256" key="1">
    <source>
        <dbReference type="ARBA" id="ARBA00007447"/>
    </source>
</evidence>
<keyword evidence="7" id="KW-1185">Reference proteome</keyword>
<comment type="similarity">
    <text evidence="1 4">Belongs to the peptidase A1 family.</text>
</comment>
<evidence type="ECO:0000259" key="6">
    <source>
        <dbReference type="PROSITE" id="PS51767"/>
    </source>
</evidence>
<dbReference type="GO" id="GO:0004190">
    <property type="term" value="F:aspartic-type endopeptidase activity"/>
    <property type="evidence" value="ECO:0007669"/>
    <property type="project" value="UniProtKB-KW"/>
</dbReference>
<keyword evidence="3" id="KW-1015">Disulfide bond</keyword>
<keyword evidence="4" id="KW-0645">Protease</keyword>
<sequence length="420" mass="45971">MVKMKSCLIVLLAILASVLPHVYRMPIRKIESKREKLLRLGLWSTYVKEKAVDSLDGDLLPGVSQVIDYDGAEYVVEITLGTPEQKFKVIVDTGSANFYVPDTSCSGYKSKTCTISECDAGLVCKVFCPDQTCCRKANCNKKHLFNATASTTYVKLEGKWSIKYPPLDAEGLLGNDTVRLGASGSTQPIIPGTVFGRATRFSAPFIDSEIDGVLGLAFPVIAPSRITPPISRAVQLNLLDEPLFTVYLKHSSDQTDTDGGVITYGAVDTEHCGPIMAYESLTTPTHWQFKLVAATSGNFNMNVNCRARSDTASSFIGAPATEADAIAREHKATWNEHLQHYVIDCDAKPTIMLKIGKQNYTIQSENLVLQLPDGSCALALKALSGQKFGSIWTLGIPFHRQFCTIHDFAQERIGFAKSKN</sequence>
<feature type="disulfide bond" evidence="3">
    <location>
        <begin position="105"/>
        <end position="139"/>
    </location>
</feature>
<dbReference type="InterPro" id="IPR001461">
    <property type="entry name" value="Aspartic_peptidase_A1"/>
</dbReference>
<keyword evidence="5" id="KW-0732">Signal</keyword>
<protein>
    <submittedName>
        <fullName evidence="8">Peptidase A1 domain-containing protein</fullName>
    </submittedName>
</protein>
<keyword evidence="4" id="KW-0064">Aspartyl protease</keyword>
<feature type="active site" evidence="2">
    <location>
        <position position="310"/>
    </location>
</feature>
<evidence type="ECO:0000313" key="8">
    <source>
        <dbReference type="WBParaSite" id="HCON_00156400-00001"/>
    </source>
</evidence>
<dbReference type="GO" id="GO:0006508">
    <property type="term" value="P:proteolysis"/>
    <property type="evidence" value="ECO:0007669"/>
    <property type="project" value="UniProtKB-KW"/>
</dbReference>
<feature type="chain" id="PRO_5035454427" evidence="5">
    <location>
        <begin position="25"/>
        <end position="420"/>
    </location>
</feature>
<evidence type="ECO:0000256" key="4">
    <source>
        <dbReference type="RuleBase" id="RU000454"/>
    </source>
</evidence>
<evidence type="ECO:0000256" key="3">
    <source>
        <dbReference type="PIRSR" id="PIRSR601461-2"/>
    </source>
</evidence>
<dbReference type="WBParaSite" id="HCON_00156400-00001">
    <property type="protein sequence ID" value="HCON_00156400-00001"/>
    <property type="gene ID" value="HCON_00156400"/>
</dbReference>
<accession>A0A7I4YWF4</accession>
<dbReference type="CDD" id="cd05471">
    <property type="entry name" value="pepsin_like"/>
    <property type="match status" value="1"/>
</dbReference>
<evidence type="ECO:0000256" key="5">
    <source>
        <dbReference type="SAM" id="SignalP"/>
    </source>
</evidence>
<name>A0A7I4YWF4_HAECO</name>
<dbReference type="PANTHER" id="PTHR47966:SF45">
    <property type="entry name" value="PEPTIDASE A1 DOMAIN-CONTAINING PROTEIN"/>
    <property type="match status" value="1"/>
</dbReference>
<dbReference type="PROSITE" id="PS51767">
    <property type="entry name" value="PEPTIDASE_A1"/>
    <property type="match status" value="1"/>
</dbReference>
<dbReference type="PANTHER" id="PTHR47966">
    <property type="entry name" value="BETA-SITE APP-CLEAVING ENZYME, ISOFORM A-RELATED"/>
    <property type="match status" value="1"/>
</dbReference>
<dbReference type="AlphaFoldDB" id="A0A7I4YWF4"/>
<feature type="active site" evidence="2">
    <location>
        <position position="92"/>
    </location>
</feature>
<evidence type="ECO:0000256" key="2">
    <source>
        <dbReference type="PIRSR" id="PIRSR601461-1"/>
    </source>
</evidence>
<reference evidence="8" key="1">
    <citation type="submission" date="2020-12" db="UniProtKB">
        <authorList>
            <consortium name="WormBaseParasite"/>
        </authorList>
    </citation>
    <scope>IDENTIFICATION</scope>
    <source>
        <strain evidence="8">MHco3</strain>
    </source>
</reference>
<proteinExistence type="inferred from homology"/>
<keyword evidence="4" id="KW-0378">Hydrolase</keyword>
<dbReference type="PRINTS" id="PR00792">
    <property type="entry name" value="PEPSIN"/>
</dbReference>
<dbReference type="SUPFAM" id="SSF50630">
    <property type="entry name" value="Acid proteases"/>
    <property type="match status" value="1"/>
</dbReference>
<dbReference type="InterPro" id="IPR034164">
    <property type="entry name" value="Pepsin-like_dom"/>
</dbReference>
<dbReference type="InterPro" id="IPR021109">
    <property type="entry name" value="Peptidase_aspartic_dom_sf"/>
</dbReference>
<organism evidence="7 8">
    <name type="scientific">Haemonchus contortus</name>
    <name type="common">Barber pole worm</name>
    <dbReference type="NCBI Taxonomy" id="6289"/>
    <lineage>
        <taxon>Eukaryota</taxon>
        <taxon>Metazoa</taxon>
        <taxon>Ecdysozoa</taxon>
        <taxon>Nematoda</taxon>
        <taxon>Chromadorea</taxon>
        <taxon>Rhabditida</taxon>
        <taxon>Rhabditina</taxon>
        <taxon>Rhabditomorpha</taxon>
        <taxon>Strongyloidea</taxon>
        <taxon>Trichostrongylidae</taxon>
        <taxon>Haemonchus</taxon>
    </lineage>
</organism>
<feature type="signal peptide" evidence="5">
    <location>
        <begin position="1"/>
        <end position="24"/>
    </location>
</feature>
<dbReference type="InterPro" id="IPR033121">
    <property type="entry name" value="PEPTIDASE_A1"/>
</dbReference>